<dbReference type="PANTHER" id="PTHR45681:SF6">
    <property type="entry name" value="POLYKETIDE SYNTHASE 37"/>
    <property type="match status" value="1"/>
</dbReference>
<evidence type="ECO:0000256" key="1">
    <source>
        <dbReference type="ARBA" id="ARBA00022679"/>
    </source>
</evidence>
<dbReference type="InterPro" id="IPR036291">
    <property type="entry name" value="NAD(P)-bd_dom_sf"/>
</dbReference>
<dbReference type="SUPFAM" id="SSF51735">
    <property type="entry name" value="NAD(P)-binding Rossmann-fold domains"/>
    <property type="match status" value="1"/>
</dbReference>
<dbReference type="InterPro" id="IPR011032">
    <property type="entry name" value="GroES-like_sf"/>
</dbReference>
<dbReference type="SUPFAM" id="SSF50129">
    <property type="entry name" value="GroES-like"/>
    <property type="match status" value="1"/>
</dbReference>
<dbReference type="PANTHER" id="PTHR45681">
    <property type="entry name" value="POLYKETIDE SYNTHASE 44-RELATED"/>
    <property type="match status" value="1"/>
</dbReference>
<sequence>FRVGDRVALLKNGTFANRMQCPIERAHHIPETMSFVEAATIPLVYLTLMYSLFDIGGLKEGQSVLIHSAAGGVGLSALQLA</sequence>
<proteinExistence type="predicted"/>
<dbReference type="Gene3D" id="3.90.180.10">
    <property type="entry name" value="Medium-chain alcohol dehydrogenases, catalytic domain"/>
    <property type="match status" value="1"/>
</dbReference>
<evidence type="ECO:0000313" key="2">
    <source>
        <dbReference type="EMBL" id="PVH94488.1"/>
    </source>
</evidence>
<dbReference type="AlphaFoldDB" id="A0A2V1D8V0"/>
<dbReference type="Proteomes" id="UP000244855">
    <property type="component" value="Unassembled WGS sequence"/>
</dbReference>
<accession>A0A2V1D8V0</accession>
<dbReference type="GO" id="GO:0016740">
    <property type="term" value="F:transferase activity"/>
    <property type="evidence" value="ECO:0007669"/>
    <property type="project" value="UniProtKB-KW"/>
</dbReference>
<dbReference type="OrthoDB" id="329835at2759"/>
<evidence type="ECO:0000313" key="3">
    <source>
        <dbReference type="Proteomes" id="UP000244855"/>
    </source>
</evidence>
<name>A0A2V1D8V0_9PLEO</name>
<keyword evidence="3" id="KW-1185">Reference proteome</keyword>
<dbReference type="EMBL" id="KZ805532">
    <property type="protein sequence ID" value="PVH94488.1"/>
    <property type="molecule type" value="Genomic_DNA"/>
</dbReference>
<evidence type="ECO:0008006" key="4">
    <source>
        <dbReference type="Google" id="ProtNLM"/>
    </source>
</evidence>
<feature type="non-terminal residue" evidence="2">
    <location>
        <position position="1"/>
    </location>
</feature>
<reference evidence="2 3" key="1">
    <citation type="journal article" date="2018" name="Sci. Rep.">
        <title>Comparative genomics provides insights into the lifestyle and reveals functional heterogeneity of dark septate endophytic fungi.</title>
        <authorList>
            <person name="Knapp D.G."/>
            <person name="Nemeth J.B."/>
            <person name="Barry K."/>
            <person name="Hainaut M."/>
            <person name="Henrissat B."/>
            <person name="Johnson J."/>
            <person name="Kuo A."/>
            <person name="Lim J.H.P."/>
            <person name="Lipzen A."/>
            <person name="Nolan M."/>
            <person name="Ohm R.A."/>
            <person name="Tamas L."/>
            <person name="Grigoriev I.V."/>
            <person name="Spatafora J.W."/>
            <person name="Nagy L.G."/>
            <person name="Kovacs G.M."/>
        </authorList>
    </citation>
    <scope>NUCLEOTIDE SEQUENCE [LARGE SCALE GENOMIC DNA]</scope>
    <source>
        <strain evidence="2 3">DSE2036</strain>
    </source>
</reference>
<dbReference type="InterPro" id="IPR050444">
    <property type="entry name" value="Polyketide_Synthase"/>
</dbReference>
<organism evidence="2 3">
    <name type="scientific">Periconia macrospinosa</name>
    <dbReference type="NCBI Taxonomy" id="97972"/>
    <lineage>
        <taxon>Eukaryota</taxon>
        <taxon>Fungi</taxon>
        <taxon>Dikarya</taxon>
        <taxon>Ascomycota</taxon>
        <taxon>Pezizomycotina</taxon>
        <taxon>Dothideomycetes</taxon>
        <taxon>Pleosporomycetidae</taxon>
        <taxon>Pleosporales</taxon>
        <taxon>Massarineae</taxon>
        <taxon>Periconiaceae</taxon>
        <taxon>Periconia</taxon>
    </lineage>
</organism>
<protein>
    <recommendedName>
        <fullName evidence="4">Enoyl reductase (ER) domain-containing protein</fullName>
    </recommendedName>
</protein>
<keyword evidence="1" id="KW-0808">Transferase</keyword>
<dbReference type="STRING" id="97972.A0A2V1D8V0"/>
<gene>
    <name evidence="2" type="ORF">DM02DRAFT_539359</name>
</gene>